<dbReference type="InterPro" id="IPR036020">
    <property type="entry name" value="WW_dom_sf"/>
</dbReference>
<dbReference type="InterPro" id="IPR001202">
    <property type="entry name" value="WW_dom"/>
</dbReference>
<dbReference type="PROSITE" id="PS01159">
    <property type="entry name" value="WW_DOMAIN_1"/>
    <property type="match status" value="1"/>
</dbReference>
<reference evidence="9" key="1">
    <citation type="submission" date="2021-06" db="EMBL/GenBank/DDBJ databases">
        <authorList>
            <person name="Kallberg Y."/>
            <person name="Tangrot J."/>
            <person name="Rosling A."/>
        </authorList>
    </citation>
    <scope>NUCLEOTIDE SEQUENCE</scope>
    <source>
        <strain evidence="9">FL130A</strain>
    </source>
</reference>
<dbReference type="SUPFAM" id="SSF51045">
    <property type="entry name" value="WW domain"/>
    <property type="match status" value="1"/>
</dbReference>
<dbReference type="OrthoDB" id="2530521at2759"/>
<keyword evidence="2 4" id="KW-0697">Rotamase</keyword>
<dbReference type="GO" id="GO:0005634">
    <property type="term" value="C:nucleus"/>
    <property type="evidence" value="ECO:0007669"/>
    <property type="project" value="TreeGrafter"/>
</dbReference>
<dbReference type="GO" id="GO:0003755">
    <property type="term" value="F:peptidyl-prolyl cis-trans isomerase activity"/>
    <property type="evidence" value="ECO:0007669"/>
    <property type="project" value="UniProtKB-UniRule"/>
</dbReference>
<keyword evidence="3 4" id="KW-0413">Isomerase</keyword>
<accession>A0A9N9IWH6</accession>
<protein>
    <recommendedName>
        <fullName evidence="5">Peptidyl-prolyl cis-trans isomerase</fullName>
        <ecNumber evidence="5">5.2.1.8</ecNumber>
    </recommendedName>
</protein>
<feature type="domain" description="PpiC" evidence="8">
    <location>
        <begin position="119"/>
        <end position="221"/>
    </location>
</feature>
<dbReference type="GO" id="GO:0005829">
    <property type="term" value="C:cytosol"/>
    <property type="evidence" value="ECO:0007669"/>
    <property type="project" value="TreeGrafter"/>
</dbReference>
<evidence type="ECO:0000259" key="7">
    <source>
        <dbReference type="PROSITE" id="PS50020"/>
    </source>
</evidence>
<evidence type="ECO:0000256" key="5">
    <source>
        <dbReference type="RuleBase" id="RU363014"/>
    </source>
</evidence>
<feature type="domain" description="WW" evidence="7">
    <location>
        <begin position="61"/>
        <end position="95"/>
    </location>
</feature>
<feature type="region of interest" description="Disordered" evidence="6">
    <location>
        <begin position="1"/>
        <end position="73"/>
    </location>
</feature>
<evidence type="ECO:0000256" key="6">
    <source>
        <dbReference type="SAM" id="MobiDB-lite"/>
    </source>
</evidence>
<dbReference type="Gene3D" id="2.20.70.10">
    <property type="match status" value="1"/>
</dbReference>
<evidence type="ECO:0000256" key="1">
    <source>
        <dbReference type="ARBA" id="ARBA00000971"/>
    </source>
</evidence>
<dbReference type="GO" id="GO:0080090">
    <property type="term" value="P:regulation of primary metabolic process"/>
    <property type="evidence" value="ECO:0007669"/>
    <property type="project" value="UniProtKB-ARBA"/>
</dbReference>
<dbReference type="InterPro" id="IPR000297">
    <property type="entry name" value="PPIase_PpiC"/>
</dbReference>
<feature type="compositionally biased region" description="Low complexity" evidence="6">
    <location>
        <begin position="33"/>
        <end position="62"/>
    </location>
</feature>
<proteinExistence type="predicted"/>
<evidence type="ECO:0000259" key="8">
    <source>
        <dbReference type="PROSITE" id="PS50198"/>
    </source>
</evidence>
<evidence type="ECO:0000313" key="9">
    <source>
        <dbReference type="EMBL" id="CAG8752935.1"/>
    </source>
</evidence>
<name>A0A9N9IWH6_9GLOM</name>
<dbReference type="EMBL" id="CAJVPS010041839">
    <property type="protein sequence ID" value="CAG8752935.1"/>
    <property type="molecule type" value="Genomic_DNA"/>
</dbReference>
<dbReference type="PROSITE" id="PS50020">
    <property type="entry name" value="WW_DOMAIN_2"/>
    <property type="match status" value="1"/>
</dbReference>
<dbReference type="Pfam" id="PF00639">
    <property type="entry name" value="Rotamase"/>
    <property type="match status" value="1"/>
</dbReference>
<keyword evidence="10" id="KW-1185">Reference proteome</keyword>
<dbReference type="PANTHER" id="PTHR10657:SF4">
    <property type="entry name" value="PEPTIDYL-PROLYL CIS-TRANS ISOMERASE-RELATED"/>
    <property type="match status" value="1"/>
</dbReference>
<organism evidence="9 10">
    <name type="scientific">Ambispora leptoticha</name>
    <dbReference type="NCBI Taxonomy" id="144679"/>
    <lineage>
        <taxon>Eukaryota</taxon>
        <taxon>Fungi</taxon>
        <taxon>Fungi incertae sedis</taxon>
        <taxon>Mucoromycota</taxon>
        <taxon>Glomeromycotina</taxon>
        <taxon>Glomeromycetes</taxon>
        <taxon>Archaeosporales</taxon>
        <taxon>Ambisporaceae</taxon>
        <taxon>Ambispora</taxon>
    </lineage>
</organism>
<evidence type="ECO:0000256" key="2">
    <source>
        <dbReference type="ARBA" id="ARBA00023110"/>
    </source>
</evidence>
<feature type="non-terminal residue" evidence="9">
    <location>
        <position position="221"/>
    </location>
</feature>
<dbReference type="GO" id="GO:0060255">
    <property type="term" value="P:regulation of macromolecule metabolic process"/>
    <property type="evidence" value="ECO:0007669"/>
    <property type="project" value="UniProtKB-ARBA"/>
</dbReference>
<evidence type="ECO:0000256" key="4">
    <source>
        <dbReference type="PROSITE-ProRule" id="PRU00278"/>
    </source>
</evidence>
<dbReference type="Proteomes" id="UP000789508">
    <property type="component" value="Unassembled WGS sequence"/>
</dbReference>
<dbReference type="Pfam" id="PF00397">
    <property type="entry name" value="WW"/>
    <property type="match status" value="1"/>
</dbReference>
<dbReference type="EC" id="5.2.1.8" evidence="5"/>
<dbReference type="FunFam" id="3.10.50.40:FF:000010">
    <property type="entry name" value="Peptidyl-prolyl cis-trans isomerase Pin1"/>
    <property type="match status" value="1"/>
</dbReference>
<dbReference type="InterPro" id="IPR051370">
    <property type="entry name" value="PPIase_Pin1"/>
</dbReference>
<dbReference type="InterPro" id="IPR046357">
    <property type="entry name" value="PPIase_dom_sf"/>
</dbReference>
<dbReference type="Gene3D" id="3.10.50.40">
    <property type="match status" value="1"/>
</dbReference>
<gene>
    <name evidence="9" type="ORF">ALEPTO_LOCUS13369</name>
</gene>
<sequence length="221" mass="24583">ATTNPEAEIDPTADTTTTTEEKNSASADENKTESNTSTTKDTTTTSKATTEENTSASTANDDTSSEWEQRISRSRKMAYYYNRVTKESTWDLPKGVDPSKIKNYAEHQNLEQAGGNVQQQQIRASHLLVKHKESRRPSSWKEPNITRTKEEALKLIEGYRQRIISGETTLDDLAKIESDCSSGKRGGDLGHFGKGQMQPSFEEAAFKLEVGQLSEPVWSDS</sequence>
<dbReference type="AlphaFoldDB" id="A0A9N9IWH6"/>
<dbReference type="PANTHER" id="PTHR10657">
    <property type="entry name" value="PEPTIDYL-PROLYL CIS-TRANS ISOMERASE"/>
    <property type="match status" value="1"/>
</dbReference>
<evidence type="ECO:0000313" key="10">
    <source>
        <dbReference type="Proteomes" id="UP000789508"/>
    </source>
</evidence>
<dbReference type="SUPFAM" id="SSF54534">
    <property type="entry name" value="FKBP-like"/>
    <property type="match status" value="1"/>
</dbReference>
<dbReference type="PROSITE" id="PS50198">
    <property type="entry name" value="PPIC_PPIASE_2"/>
    <property type="match status" value="1"/>
</dbReference>
<feature type="compositionally biased region" description="Basic and acidic residues" evidence="6">
    <location>
        <begin position="19"/>
        <end position="32"/>
    </location>
</feature>
<dbReference type="SMART" id="SM00456">
    <property type="entry name" value="WW"/>
    <property type="match status" value="1"/>
</dbReference>
<dbReference type="CDD" id="cd00201">
    <property type="entry name" value="WW"/>
    <property type="match status" value="1"/>
</dbReference>
<comment type="catalytic activity">
    <reaction evidence="1 5">
        <text>[protein]-peptidylproline (omega=180) = [protein]-peptidylproline (omega=0)</text>
        <dbReference type="Rhea" id="RHEA:16237"/>
        <dbReference type="Rhea" id="RHEA-COMP:10747"/>
        <dbReference type="Rhea" id="RHEA-COMP:10748"/>
        <dbReference type="ChEBI" id="CHEBI:83833"/>
        <dbReference type="ChEBI" id="CHEBI:83834"/>
        <dbReference type="EC" id="5.2.1.8"/>
    </reaction>
</comment>
<feature type="non-terminal residue" evidence="9">
    <location>
        <position position="1"/>
    </location>
</feature>
<comment type="caution">
    <text evidence="9">The sequence shown here is derived from an EMBL/GenBank/DDBJ whole genome shotgun (WGS) entry which is preliminary data.</text>
</comment>
<evidence type="ECO:0000256" key="3">
    <source>
        <dbReference type="ARBA" id="ARBA00023235"/>
    </source>
</evidence>